<keyword evidence="2" id="KW-1185">Reference proteome</keyword>
<dbReference type="Proteomes" id="UP000595237">
    <property type="component" value="Chromosome"/>
</dbReference>
<organism evidence="1 2">
    <name type="scientific">Serratia liquefaciens</name>
    <dbReference type="NCBI Taxonomy" id="614"/>
    <lineage>
        <taxon>Bacteria</taxon>
        <taxon>Pseudomonadati</taxon>
        <taxon>Pseudomonadota</taxon>
        <taxon>Gammaproteobacteria</taxon>
        <taxon>Enterobacterales</taxon>
        <taxon>Yersiniaceae</taxon>
        <taxon>Serratia</taxon>
    </lineage>
</organism>
<proteinExistence type="predicted"/>
<name>A0ABX7D2Q3_SERLI</name>
<protein>
    <submittedName>
        <fullName evidence="1">Uncharacterized protein</fullName>
    </submittedName>
</protein>
<evidence type="ECO:0000313" key="1">
    <source>
        <dbReference type="EMBL" id="QQU53708.1"/>
    </source>
</evidence>
<dbReference type="EMBL" id="CP068148">
    <property type="protein sequence ID" value="QQU53708.1"/>
    <property type="molecule type" value="Genomic_DNA"/>
</dbReference>
<sequence length="81" mass="8968">MNIIGTEHKRQLKLLSLQAAASLKLAEAFEAVREYGKSEEVAEKDLLSLLSFHAEKMGYALVEKIACDEESERMGCDGEHG</sequence>
<gene>
    <name evidence="1" type="ORF">I6I38_15345</name>
</gene>
<evidence type="ECO:0000313" key="2">
    <source>
        <dbReference type="Proteomes" id="UP000595237"/>
    </source>
</evidence>
<dbReference type="RefSeq" id="WP_201895498.1">
    <property type="nucleotide sequence ID" value="NZ_CP068148.1"/>
</dbReference>
<accession>A0ABX7D2Q3</accession>
<reference evidence="1 2" key="1">
    <citation type="submission" date="2021-01" db="EMBL/GenBank/DDBJ databases">
        <title>FDA dAtabase for Regulatory Grade micrObial Sequences (FDA-ARGOS): Supporting development and validation of Infectious Disease Dx tests.</title>
        <authorList>
            <person name="Blissenbach B."/>
            <person name="Krut O."/>
            <person name="Tallon L."/>
            <person name="Sadzewicz L."/>
            <person name="Zhao X."/>
            <person name="Boylan J."/>
            <person name="Ott S."/>
            <person name="Bowen H."/>
            <person name="Vavikolanu K."/>
            <person name="Mehta A."/>
            <person name="Aluvathingal J."/>
            <person name="Nadendla S."/>
            <person name="Yan Y."/>
            <person name="Sichtig H."/>
        </authorList>
    </citation>
    <scope>NUCLEOTIDE SEQUENCE [LARGE SCALE GENOMIC DNA]</scope>
    <source>
        <strain evidence="1 2">FDAARGOS_1081</strain>
    </source>
</reference>